<protein>
    <submittedName>
        <fullName evidence="2">Uncharacterized protein</fullName>
    </submittedName>
</protein>
<accession>A0ABV4XFF0</accession>
<name>A0ABV4XFF0_9CYAN</name>
<keyword evidence="3" id="KW-1185">Reference proteome</keyword>
<organism evidence="2 3">
    <name type="scientific">Floridaenema aerugineum BLCC-F46</name>
    <dbReference type="NCBI Taxonomy" id="3153654"/>
    <lineage>
        <taxon>Bacteria</taxon>
        <taxon>Bacillati</taxon>
        <taxon>Cyanobacteriota</taxon>
        <taxon>Cyanophyceae</taxon>
        <taxon>Oscillatoriophycideae</taxon>
        <taxon>Aerosakkonematales</taxon>
        <taxon>Aerosakkonemataceae</taxon>
        <taxon>Floridanema</taxon>
        <taxon>Floridanema aerugineum</taxon>
    </lineage>
</organism>
<evidence type="ECO:0000256" key="1">
    <source>
        <dbReference type="SAM" id="MobiDB-lite"/>
    </source>
</evidence>
<gene>
    <name evidence="2" type="ORF">ACE1CC_32145</name>
</gene>
<reference evidence="2 3" key="1">
    <citation type="submission" date="2024-09" db="EMBL/GenBank/DDBJ databases">
        <title>Floridaenema gen nov. (Aerosakkonemataceae, Aerosakkonematales ord. nov., Cyanobacteria) from benthic tropical and subtropical fresh waters, with the description of four new species.</title>
        <authorList>
            <person name="Moretto J.A."/>
            <person name="Berthold D.E."/>
            <person name="Lefler F.W."/>
            <person name="Huang I.-S."/>
            <person name="Laughinghouse H. IV."/>
        </authorList>
    </citation>
    <scope>NUCLEOTIDE SEQUENCE [LARGE SCALE GENOMIC DNA]</scope>
    <source>
        <strain evidence="2 3">BLCC-F46</strain>
    </source>
</reference>
<dbReference type="RefSeq" id="WP_413274505.1">
    <property type="nucleotide sequence ID" value="NZ_JBHFNQ010000229.1"/>
</dbReference>
<sequence>MENEKRKMRQEAAAAFMASLEDFESMLTQTEEKPTSVSPKGKPPSKKKEEDIFEEALADIDAFIEKRSHPES</sequence>
<comment type="caution">
    <text evidence="2">The sequence shown here is derived from an EMBL/GenBank/DDBJ whole genome shotgun (WGS) entry which is preliminary data.</text>
</comment>
<feature type="region of interest" description="Disordered" evidence="1">
    <location>
        <begin position="24"/>
        <end position="50"/>
    </location>
</feature>
<evidence type="ECO:0000313" key="3">
    <source>
        <dbReference type="Proteomes" id="UP001576774"/>
    </source>
</evidence>
<proteinExistence type="predicted"/>
<dbReference type="Proteomes" id="UP001576774">
    <property type="component" value="Unassembled WGS sequence"/>
</dbReference>
<dbReference type="EMBL" id="JBHFNQ010000229">
    <property type="protein sequence ID" value="MFB2881528.1"/>
    <property type="molecule type" value="Genomic_DNA"/>
</dbReference>
<evidence type="ECO:0000313" key="2">
    <source>
        <dbReference type="EMBL" id="MFB2881528.1"/>
    </source>
</evidence>